<name>A0A5C8KH47_9GAMM</name>
<dbReference type="EMBL" id="VRTS01000012">
    <property type="protein sequence ID" value="TXK59641.1"/>
    <property type="molecule type" value="Genomic_DNA"/>
</dbReference>
<evidence type="ECO:0000256" key="1">
    <source>
        <dbReference type="SAM" id="SignalP"/>
    </source>
</evidence>
<accession>A0A5C8KH47</accession>
<keyword evidence="3" id="KW-1185">Reference proteome</keyword>
<reference evidence="2 3" key="1">
    <citation type="submission" date="2019-08" db="EMBL/GenBank/DDBJ databases">
        <authorList>
            <person name="Karlyshev A.V."/>
        </authorList>
    </citation>
    <scope>NUCLEOTIDE SEQUENCE [LARGE SCALE GENOMIC DNA]</scope>
    <source>
        <strain evidence="2 3">Alg18-2.2</strain>
    </source>
</reference>
<dbReference type="AlphaFoldDB" id="A0A5C8KH47"/>
<keyword evidence="1" id="KW-0732">Signal</keyword>
<organism evidence="2 3">
    <name type="scientific">Alkalisalibacterium limincola</name>
    <dbReference type="NCBI Taxonomy" id="2699169"/>
    <lineage>
        <taxon>Bacteria</taxon>
        <taxon>Pseudomonadati</taxon>
        <taxon>Pseudomonadota</taxon>
        <taxon>Gammaproteobacteria</taxon>
        <taxon>Lysobacterales</taxon>
        <taxon>Lysobacteraceae</taxon>
        <taxon>Alkalisalibacterium</taxon>
    </lineage>
</organism>
<sequence>MKHIQCWALTALASAALALTSVVAAEQTANPSAGSEGLQLTAFGHPDARIGTTGRLFIDDIEVPTSPEQRQALMRMHLHIEDLGAKGQAIGREAEAIAAEVTAEALQAVASGRAGDPAFAAGVEASVKARLADSMQGICGSVDALVESSQKAIDMGLIELLPYVDGQLDAGDQCWSEIAALH</sequence>
<evidence type="ECO:0000313" key="2">
    <source>
        <dbReference type="EMBL" id="TXK59641.1"/>
    </source>
</evidence>
<dbReference type="RefSeq" id="WP_147892546.1">
    <property type="nucleotide sequence ID" value="NZ_VRTS01000012.1"/>
</dbReference>
<feature type="signal peptide" evidence="1">
    <location>
        <begin position="1"/>
        <end position="24"/>
    </location>
</feature>
<gene>
    <name evidence="2" type="ORF">FU658_13430</name>
</gene>
<feature type="chain" id="PRO_5022936698" description="DUF2884 family protein" evidence="1">
    <location>
        <begin position="25"/>
        <end position="182"/>
    </location>
</feature>
<protein>
    <recommendedName>
        <fullName evidence="4">DUF2884 family protein</fullName>
    </recommendedName>
</protein>
<comment type="caution">
    <text evidence="2">The sequence shown here is derived from an EMBL/GenBank/DDBJ whole genome shotgun (WGS) entry which is preliminary data.</text>
</comment>
<proteinExistence type="predicted"/>
<dbReference type="Proteomes" id="UP000321248">
    <property type="component" value="Unassembled WGS sequence"/>
</dbReference>
<evidence type="ECO:0008006" key="4">
    <source>
        <dbReference type="Google" id="ProtNLM"/>
    </source>
</evidence>
<evidence type="ECO:0000313" key="3">
    <source>
        <dbReference type="Proteomes" id="UP000321248"/>
    </source>
</evidence>